<keyword evidence="3" id="KW-1185">Reference proteome</keyword>
<proteinExistence type="predicted"/>
<name>A0A1H9WSS3_9PSEU</name>
<feature type="compositionally biased region" description="Basic residues" evidence="1">
    <location>
        <begin position="46"/>
        <end position="74"/>
    </location>
</feature>
<dbReference type="Proteomes" id="UP000199028">
    <property type="component" value="Unassembled WGS sequence"/>
</dbReference>
<protein>
    <submittedName>
        <fullName evidence="2">Uncharacterized protein</fullName>
    </submittedName>
</protein>
<gene>
    <name evidence="2" type="ORF">SAMN05216195_112177</name>
</gene>
<accession>A0A1H9WSS3</accession>
<evidence type="ECO:0000313" key="3">
    <source>
        <dbReference type="Proteomes" id="UP000199028"/>
    </source>
</evidence>
<dbReference type="EMBL" id="FOFT01000012">
    <property type="protein sequence ID" value="SES36717.1"/>
    <property type="molecule type" value="Genomic_DNA"/>
</dbReference>
<feature type="compositionally biased region" description="Polar residues" evidence="1">
    <location>
        <begin position="1"/>
        <end position="11"/>
    </location>
</feature>
<reference evidence="3" key="1">
    <citation type="submission" date="2016-10" db="EMBL/GenBank/DDBJ databases">
        <authorList>
            <person name="Varghese N."/>
            <person name="Submissions S."/>
        </authorList>
    </citation>
    <scope>NUCLEOTIDE SEQUENCE [LARGE SCALE GENOMIC DNA]</scope>
    <source>
        <strain evidence="3">CGMCC 4.578</strain>
    </source>
</reference>
<evidence type="ECO:0000256" key="1">
    <source>
        <dbReference type="SAM" id="MobiDB-lite"/>
    </source>
</evidence>
<sequence length="219" mass="24239">MAGRSEYSSVASAPARTRRHRPSDGRIGRASRPKPSKATAGSAGSRARRAGRCFRRRRCREAPSRRRSRRRTRTGRLASDGSAWLSGCPPCRPARQPADRRAVSQREHVQVGQVPAGEGGVDGLCQLQEHVRAGSGEDTCRSRPMVFPTTVNEFHLNRQPGACHDHVLSHDLRTATPLSQRWMKHRAPRPRQTAEAVLIESAQPTTVGFDRPRTRGFTA</sequence>
<dbReference type="AlphaFoldDB" id="A0A1H9WSS3"/>
<evidence type="ECO:0000313" key="2">
    <source>
        <dbReference type="EMBL" id="SES36717.1"/>
    </source>
</evidence>
<feature type="region of interest" description="Disordered" evidence="1">
    <location>
        <begin position="1"/>
        <end position="81"/>
    </location>
</feature>
<organism evidence="2 3">
    <name type="scientific">Lentzea flaviverrucosa</name>
    <dbReference type="NCBI Taxonomy" id="200379"/>
    <lineage>
        <taxon>Bacteria</taxon>
        <taxon>Bacillati</taxon>
        <taxon>Actinomycetota</taxon>
        <taxon>Actinomycetes</taxon>
        <taxon>Pseudonocardiales</taxon>
        <taxon>Pseudonocardiaceae</taxon>
        <taxon>Lentzea</taxon>
    </lineage>
</organism>